<sequence>MALTTFHPFPRLPFELRTQIWEAACLELCRSFRGIHYVTVGSLDVAPLSHNWDGSKPKNNSIYLWDAGLWTACQESKRVIAKHWEKQPRPEHDVDIYNCCSYEEANYYYDTFWPEWDFRNTVTMLYSRVDGEHWRQMVDYRKDLLCVTVDDWEFVAIKSDDIDLQIFLFHDHDVAIEFDPSWLVDLDWHLFSDMPIGERI</sequence>
<comment type="caution">
    <text evidence="2">The sequence shown here is derived from an EMBL/GenBank/DDBJ whole genome shotgun (WGS) entry which is preliminary data.</text>
</comment>
<accession>A0A395S0Q0</accession>
<protein>
    <recommendedName>
        <fullName evidence="1">2EXR domain-containing protein</fullName>
    </recommendedName>
</protein>
<dbReference type="PANTHER" id="PTHR35910:SF1">
    <property type="entry name" value="2EXR DOMAIN-CONTAINING PROTEIN"/>
    <property type="match status" value="1"/>
</dbReference>
<dbReference type="AlphaFoldDB" id="A0A395S0Q0"/>
<feature type="domain" description="2EXR" evidence="1">
    <location>
        <begin position="6"/>
        <end position="85"/>
    </location>
</feature>
<dbReference type="Pfam" id="PF20150">
    <property type="entry name" value="2EXR"/>
    <property type="match status" value="1"/>
</dbReference>
<dbReference type="PANTHER" id="PTHR35910">
    <property type="entry name" value="2EXR DOMAIN-CONTAINING PROTEIN"/>
    <property type="match status" value="1"/>
</dbReference>
<organism evidence="2 3">
    <name type="scientific">Fusarium longipes</name>
    <dbReference type="NCBI Taxonomy" id="694270"/>
    <lineage>
        <taxon>Eukaryota</taxon>
        <taxon>Fungi</taxon>
        <taxon>Dikarya</taxon>
        <taxon>Ascomycota</taxon>
        <taxon>Pezizomycotina</taxon>
        <taxon>Sordariomycetes</taxon>
        <taxon>Hypocreomycetidae</taxon>
        <taxon>Hypocreales</taxon>
        <taxon>Nectriaceae</taxon>
        <taxon>Fusarium</taxon>
    </lineage>
</organism>
<keyword evidence="3" id="KW-1185">Reference proteome</keyword>
<gene>
    <name evidence="2" type="ORF">FLONG3_9036</name>
</gene>
<reference evidence="2 3" key="1">
    <citation type="journal article" date="2018" name="PLoS Pathog.">
        <title>Evolution of structural diversity of trichothecenes, a family of toxins produced by plant pathogenic and entomopathogenic fungi.</title>
        <authorList>
            <person name="Proctor R.H."/>
            <person name="McCormick S.P."/>
            <person name="Kim H.S."/>
            <person name="Cardoza R.E."/>
            <person name="Stanley A.M."/>
            <person name="Lindo L."/>
            <person name="Kelly A."/>
            <person name="Brown D.W."/>
            <person name="Lee T."/>
            <person name="Vaughan M.M."/>
            <person name="Alexander N.J."/>
            <person name="Busman M."/>
            <person name="Gutierrez S."/>
        </authorList>
    </citation>
    <scope>NUCLEOTIDE SEQUENCE [LARGE SCALE GENOMIC DNA]</scope>
    <source>
        <strain evidence="2 3">NRRL 20695</strain>
    </source>
</reference>
<dbReference type="Proteomes" id="UP000266234">
    <property type="component" value="Unassembled WGS sequence"/>
</dbReference>
<proteinExistence type="predicted"/>
<dbReference type="OrthoDB" id="3596450at2759"/>
<evidence type="ECO:0000313" key="3">
    <source>
        <dbReference type="Proteomes" id="UP000266234"/>
    </source>
</evidence>
<evidence type="ECO:0000313" key="2">
    <source>
        <dbReference type="EMBL" id="RGP65904.1"/>
    </source>
</evidence>
<evidence type="ECO:0000259" key="1">
    <source>
        <dbReference type="Pfam" id="PF20150"/>
    </source>
</evidence>
<dbReference type="InterPro" id="IPR045518">
    <property type="entry name" value="2EXR"/>
</dbReference>
<dbReference type="EMBL" id="PXOG01000228">
    <property type="protein sequence ID" value="RGP65904.1"/>
    <property type="molecule type" value="Genomic_DNA"/>
</dbReference>
<name>A0A395S0Q0_9HYPO</name>